<evidence type="ECO:0000313" key="2">
    <source>
        <dbReference type="Proteomes" id="UP001055879"/>
    </source>
</evidence>
<dbReference type="EMBL" id="CM042061">
    <property type="protein sequence ID" value="KAI3672420.1"/>
    <property type="molecule type" value="Genomic_DNA"/>
</dbReference>
<dbReference type="Proteomes" id="UP001055879">
    <property type="component" value="Linkage Group LG15"/>
</dbReference>
<keyword evidence="2" id="KW-1185">Reference proteome</keyword>
<reference evidence="2" key="1">
    <citation type="journal article" date="2022" name="Mol. Ecol. Resour.">
        <title>The genomes of chicory, endive, great burdock and yacon provide insights into Asteraceae palaeo-polyploidization history and plant inulin production.</title>
        <authorList>
            <person name="Fan W."/>
            <person name="Wang S."/>
            <person name="Wang H."/>
            <person name="Wang A."/>
            <person name="Jiang F."/>
            <person name="Liu H."/>
            <person name="Zhao H."/>
            <person name="Xu D."/>
            <person name="Zhang Y."/>
        </authorList>
    </citation>
    <scope>NUCLEOTIDE SEQUENCE [LARGE SCALE GENOMIC DNA]</scope>
    <source>
        <strain evidence="2">cv. Niubang</strain>
    </source>
</reference>
<reference evidence="1 2" key="2">
    <citation type="journal article" date="2022" name="Mol. Ecol. Resour.">
        <title>The genomes of chicory, endive, great burdock and yacon provide insights into Asteraceae paleo-polyploidization history and plant inulin production.</title>
        <authorList>
            <person name="Fan W."/>
            <person name="Wang S."/>
            <person name="Wang H."/>
            <person name="Wang A."/>
            <person name="Jiang F."/>
            <person name="Liu H."/>
            <person name="Zhao H."/>
            <person name="Xu D."/>
            <person name="Zhang Y."/>
        </authorList>
    </citation>
    <scope>NUCLEOTIDE SEQUENCE [LARGE SCALE GENOMIC DNA]</scope>
    <source>
        <strain evidence="2">cv. Niubang</strain>
    </source>
</reference>
<accession>A0ACB8XPA3</accession>
<evidence type="ECO:0000313" key="1">
    <source>
        <dbReference type="EMBL" id="KAI3672420.1"/>
    </source>
</evidence>
<sequence>MDPNKFFVSRRVQFLQMLMWEQFGKKMISYGSINTRFGVMANKKTTPMHGARTIMGFHKFSQKSKQNKNTRKSNLPKLPTTLK</sequence>
<protein>
    <submittedName>
        <fullName evidence="1">Uncharacterized protein</fullName>
    </submittedName>
</protein>
<proteinExistence type="predicted"/>
<organism evidence="1 2">
    <name type="scientific">Arctium lappa</name>
    <name type="common">Greater burdock</name>
    <name type="synonym">Lappa major</name>
    <dbReference type="NCBI Taxonomy" id="4217"/>
    <lineage>
        <taxon>Eukaryota</taxon>
        <taxon>Viridiplantae</taxon>
        <taxon>Streptophyta</taxon>
        <taxon>Embryophyta</taxon>
        <taxon>Tracheophyta</taxon>
        <taxon>Spermatophyta</taxon>
        <taxon>Magnoliopsida</taxon>
        <taxon>eudicotyledons</taxon>
        <taxon>Gunneridae</taxon>
        <taxon>Pentapetalae</taxon>
        <taxon>asterids</taxon>
        <taxon>campanulids</taxon>
        <taxon>Asterales</taxon>
        <taxon>Asteraceae</taxon>
        <taxon>Carduoideae</taxon>
        <taxon>Cardueae</taxon>
        <taxon>Arctiinae</taxon>
        <taxon>Arctium</taxon>
    </lineage>
</organism>
<gene>
    <name evidence="1" type="ORF">L6452_38508</name>
</gene>
<name>A0ACB8XPA3_ARCLA</name>
<comment type="caution">
    <text evidence="1">The sequence shown here is derived from an EMBL/GenBank/DDBJ whole genome shotgun (WGS) entry which is preliminary data.</text>
</comment>